<evidence type="ECO:0000313" key="4">
    <source>
        <dbReference type="Proteomes" id="UP000224567"/>
    </source>
</evidence>
<feature type="compositionally biased region" description="Basic and acidic residues" evidence="1">
    <location>
        <begin position="77"/>
        <end position="86"/>
    </location>
</feature>
<proteinExistence type="predicted"/>
<dbReference type="EMBL" id="MLFT02000010">
    <property type="protein sequence ID" value="PHT36269.1"/>
    <property type="molecule type" value="Genomic_DNA"/>
</dbReference>
<reference evidence="3 4" key="1">
    <citation type="journal article" date="2017" name="Genome Biol.">
        <title>New reference genome sequences of hot pepper reveal the massive evolution of plant disease-resistance genes by retroduplication.</title>
        <authorList>
            <person name="Kim S."/>
            <person name="Park J."/>
            <person name="Yeom S.I."/>
            <person name="Kim Y.M."/>
            <person name="Seo E."/>
            <person name="Kim K.T."/>
            <person name="Kim M.S."/>
            <person name="Lee J.M."/>
            <person name="Cheong K."/>
            <person name="Shin H.S."/>
            <person name="Kim S.B."/>
            <person name="Han K."/>
            <person name="Lee J."/>
            <person name="Park M."/>
            <person name="Lee H.A."/>
            <person name="Lee H.Y."/>
            <person name="Lee Y."/>
            <person name="Oh S."/>
            <person name="Lee J.H."/>
            <person name="Choi E."/>
            <person name="Choi E."/>
            <person name="Lee S.E."/>
            <person name="Jeon J."/>
            <person name="Kim H."/>
            <person name="Choi G."/>
            <person name="Song H."/>
            <person name="Lee J."/>
            <person name="Lee S.C."/>
            <person name="Kwon J.K."/>
            <person name="Lee H.Y."/>
            <person name="Koo N."/>
            <person name="Hong Y."/>
            <person name="Kim R.W."/>
            <person name="Kang W.H."/>
            <person name="Huh J.H."/>
            <person name="Kang B.C."/>
            <person name="Yang T.J."/>
            <person name="Lee Y.H."/>
            <person name="Bennetzen J.L."/>
            <person name="Choi D."/>
        </authorList>
    </citation>
    <scope>NUCLEOTIDE SEQUENCE [LARGE SCALE GENOMIC DNA]</scope>
    <source>
        <strain evidence="4">cv. PBC81</strain>
    </source>
</reference>
<dbReference type="AlphaFoldDB" id="A0A2G2VTE8"/>
<protein>
    <submittedName>
        <fullName evidence="3">Uncharacterized protein</fullName>
    </submittedName>
</protein>
<dbReference type="OrthoDB" id="686454at2759"/>
<evidence type="ECO:0000256" key="2">
    <source>
        <dbReference type="SAM" id="SignalP"/>
    </source>
</evidence>
<comment type="caution">
    <text evidence="3">The sequence shown here is derived from an EMBL/GenBank/DDBJ whole genome shotgun (WGS) entry which is preliminary data.</text>
</comment>
<accession>A0A2G2VTE8</accession>
<gene>
    <name evidence="3" type="ORF">CQW23_23969</name>
</gene>
<dbReference type="STRING" id="33114.A0A2G2VTE8"/>
<keyword evidence="4" id="KW-1185">Reference proteome</keyword>
<keyword evidence="2" id="KW-0732">Signal</keyword>
<name>A0A2G2VTE8_CAPBA</name>
<feature type="region of interest" description="Disordered" evidence="1">
    <location>
        <begin position="65"/>
        <end position="103"/>
    </location>
</feature>
<sequence length="117" mass="12609">MHCLKTIKKLSTMAKYFLLCLFLTSAFVFLARADTPITSANSPAASSLPSFRKLGKHHQKLVKFSTSGAPAPGLSPHQEEEKKAKEVGSSNEHNGIEKKHHHSIDKSICGVGVILGG</sequence>
<dbReference type="Proteomes" id="UP000224567">
    <property type="component" value="Unassembled WGS sequence"/>
</dbReference>
<reference evidence="4" key="2">
    <citation type="journal article" date="2017" name="J. Anim. Genet.">
        <title>Multiple reference genome sequences of hot pepper reveal the massive evolution of plant disease resistance genes by retroduplication.</title>
        <authorList>
            <person name="Kim S."/>
            <person name="Park J."/>
            <person name="Yeom S.-I."/>
            <person name="Kim Y.-M."/>
            <person name="Seo E."/>
            <person name="Kim K.-T."/>
            <person name="Kim M.-S."/>
            <person name="Lee J.M."/>
            <person name="Cheong K."/>
            <person name="Shin H.-S."/>
            <person name="Kim S.-B."/>
            <person name="Han K."/>
            <person name="Lee J."/>
            <person name="Park M."/>
            <person name="Lee H.-A."/>
            <person name="Lee H.-Y."/>
            <person name="Lee Y."/>
            <person name="Oh S."/>
            <person name="Lee J.H."/>
            <person name="Choi E."/>
            <person name="Choi E."/>
            <person name="Lee S.E."/>
            <person name="Jeon J."/>
            <person name="Kim H."/>
            <person name="Choi G."/>
            <person name="Song H."/>
            <person name="Lee J."/>
            <person name="Lee S.-C."/>
            <person name="Kwon J.-K."/>
            <person name="Lee H.-Y."/>
            <person name="Koo N."/>
            <person name="Hong Y."/>
            <person name="Kim R.W."/>
            <person name="Kang W.-H."/>
            <person name="Huh J.H."/>
            <person name="Kang B.-C."/>
            <person name="Yang T.-J."/>
            <person name="Lee Y.-H."/>
            <person name="Bennetzen J.L."/>
            <person name="Choi D."/>
        </authorList>
    </citation>
    <scope>NUCLEOTIDE SEQUENCE [LARGE SCALE GENOMIC DNA]</scope>
    <source>
        <strain evidence="4">cv. PBC81</strain>
    </source>
</reference>
<dbReference type="PANTHER" id="PTHR34558">
    <property type="entry name" value="EXPRESSED PROTEIN"/>
    <property type="match status" value="1"/>
</dbReference>
<dbReference type="PANTHER" id="PTHR34558:SF9">
    <property type="entry name" value="F3L24.15 PROTEIN"/>
    <property type="match status" value="1"/>
</dbReference>
<feature type="chain" id="PRO_5013605815" evidence="2">
    <location>
        <begin position="34"/>
        <end position="117"/>
    </location>
</feature>
<evidence type="ECO:0000256" key="1">
    <source>
        <dbReference type="SAM" id="MobiDB-lite"/>
    </source>
</evidence>
<feature type="signal peptide" evidence="2">
    <location>
        <begin position="1"/>
        <end position="33"/>
    </location>
</feature>
<organism evidence="3 4">
    <name type="scientific">Capsicum baccatum</name>
    <name type="common">Peruvian pepper</name>
    <dbReference type="NCBI Taxonomy" id="33114"/>
    <lineage>
        <taxon>Eukaryota</taxon>
        <taxon>Viridiplantae</taxon>
        <taxon>Streptophyta</taxon>
        <taxon>Embryophyta</taxon>
        <taxon>Tracheophyta</taxon>
        <taxon>Spermatophyta</taxon>
        <taxon>Magnoliopsida</taxon>
        <taxon>eudicotyledons</taxon>
        <taxon>Gunneridae</taxon>
        <taxon>Pentapetalae</taxon>
        <taxon>asterids</taxon>
        <taxon>lamiids</taxon>
        <taxon>Solanales</taxon>
        <taxon>Solanaceae</taxon>
        <taxon>Solanoideae</taxon>
        <taxon>Capsiceae</taxon>
        <taxon>Capsicum</taxon>
    </lineage>
</organism>
<evidence type="ECO:0000313" key="3">
    <source>
        <dbReference type="EMBL" id="PHT36269.1"/>
    </source>
</evidence>